<gene>
    <name evidence="1" type="ORF">BCR37DRAFT_161267</name>
</gene>
<accession>A0A1Y2EYC1</accession>
<evidence type="ECO:0000313" key="2">
    <source>
        <dbReference type="Proteomes" id="UP000193685"/>
    </source>
</evidence>
<dbReference type="RefSeq" id="XP_040722673.1">
    <property type="nucleotide sequence ID" value="XM_040866163.1"/>
</dbReference>
<dbReference type="EMBL" id="MCFI01000022">
    <property type="protein sequence ID" value="ORY76593.1"/>
    <property type="molecule type" value="Genomic_DNA"/>
</dbReference>
<protein>
    <submittedName>
        <fullName evidence="1">Uncharacterized protein</fullName>
    </submittedName>
</protein>
<proteinExistence type="predicted"/>
<comment type="caution">
    <text evidence="1">The sequence shown here is derived from an EMBL/GenBank/DDBJ whole genome shotgun (WGS) entry which is preliminary data.</text>
</comment>
<reference evidence="1 2" key="1">
    <citation type="submission" date="2016-07" db="EMBL/GenBank/DDBJ databases">
        <title>Pervasive Adenine N6-methylation of Active Genes in Fungi.</title>
        <authorList>
            <consortium name="DOE Joint Genome Institute"/>
            <person name="Mondo S.J."/>
            <person name="Dannebaum R.O."/>
            <person name="Kuo R.C."/>
            <person name="Labutti K."/>
            <person name="Haridas S."/>
            <person name="Kuo A."/>
            <person name="Salamov A."/>
            <person name="Ahrendt S.R."/>
            <person name="Lipzen A."/>
            <person name="Sullivan W."/>
            <person name="Andreopoulos W.B."/>
            <person name="Clum A."/>
            <person name="Lindquist E."/>
            <person name="Daum C."/>
            <person name="Ramamoorthy G.K."/>
            <person name="Gryganskyi A."/>
            <person name="Culley D."/>
            <person name="Magnuson J.K."/>
            <person name="James T.Y."/>
            <person name="O'Malley M.A."/>
            <person name="Stajich J.E."/>
            <person name="Spatafora J.W."/>
            <person name="Visel A."/>
            <person name="Grigoriev I.V."/>
        </authorList>
    </citation>
    <scope>NUCLEOTIDE SEQUENCE [LARGE SCALE GENOMIC DNA]</scope>
    <source>
        <strain evidence="1 2">12-1054</strain>
    </source>
</reference>
<evidence type="ECO:0000313" key="1">
    <source>
        <dbReference type="EMBL" id="ORY76593.1"/>
    </source>
</evidence>
<organism evidence="1 2">
    <name type="scientific">Protomyces lactucae-debilis</name>
    <dbReference type="NCBI Taxonomy" id="2754530"/>
    <lineage>
        <taxon>Eukaryota</taxon>
        <taxon>Fungi</taxon>
        <taxon>Dikarya</taxon>
        <taxon>Ascomycota</taxon>
        <taxon>Taphrinomycotina</taxon>
        <taxon>Taphrinomycetes</taxon>
        <taxon>Taphrinales</taxon>
        <taxon>Protomycetaceae</taxon>
        <taxon>Protomyces</taxon>
    </lineage>
</organism>
<dbReference type="AlphaFoldDB" id="A0A1Y2EYC1"/>
<sequence length="338" mass="38336">MFNLQMQTVSGTLMLAQASSSLLLSAFLSTLLVNHGITPVSAKSCKAFWLTLADRHPDVDAHSENCQYDLKHGSLDEIPQTVPSTADDHSASSEIHYNDQYLACYYVNMTSACQKHGKKNWFQEHYIDLQPKLAEGALIGVFCGNKEWRTHPEMLPRNELPGNQVQWKLTNDHICPSNTISVAPTPAYWLEYNSTWNDKQKGCPFILQSQTGVNKANYYEQNNLNMGNTYMTDSTLVRDDNSDIVLRSPWDSNIIETCHFVRKTHQYRECPDSGDPKNDFFQVIIPNFPLSPGVNDLAVFCKRKGDTRVQPIFEATGYKPSWVLDRSTNSWIFEVVPS</sequence>
<keyword evidence="2" id="KW-1185">Reference proteome</keyword>
<name>A0A1Y2EYC1_PROLT</name>
<dbReference type="Proteomes" id="UP000193685">
    <property type="component" value="Unassembled WGS sequence"/>
</dbReference>
<dbReference type="GeneID" id="63782762"/>